<keyword evidence="2" id="KW-1185">Reference proteome</keyword>
<organism evidence="1 2">
    <name type="scientific">Dissulfuribacter thermophilus</name>
    <dbReference type="NCBI Taxonomy" id="1156395"/>
    <lineage>
        <taxon>Bacteria</taxon>
        <taxon>Pseudomonadati</taxon>
        <taxon>Thermodesulfobacteriota</taxon>
        <taxon>Dissulfuribacteria</taxon>
        <taxon>Dissulfuribacterales</taxon>
        <taxon>Dissulfuribacteraceae</taxon>
        <taxon>Dissulfuribacter</taxon>
    </lineage>
</organism>
<dbReference type="AlphaFoldDB" id="A0A1B9F3I0"/>
<sequence length="201" mass="21984">MTGPSWTSGAISAQRLAASAIKSVVQERIMTFGITCSTPCGIGDQIRPLSFLADSICSECSTPCGIGDQIRLYGIGYGLGDHASAQRLAASEIKSDIVVLIYRSHARCSTPCGIGDQISYQRWRFYIPLWLVLNALRHRRSNQCVRVVLERTRSKCSTPCGIGDQISQGWGIAVTIQVSRAQRLAASEIKSEDSVYRIQQD</sequence>
<dbReference type="Proteomes" id="UP000093080">
    <property type="component" value="Unassembled WGS sequence"/>
</dbReference>
<gene>
    <name evidence="1" type="ORF">DBT_2027</name>
</gene>
<dbReference type="EMBL" id="MAGO01000011">
    <property type="protein sequence ID" value="OCC14486.1"/>
    <property type="molecule type" value="Genomic_DNA"/>
</dbReference>
<evidence type="ECO:0000313" key="1">
    <source>
        <dbReference type="EMBL" id="OCC14486.1"/>
    </source>
</evidence>
<protein>
    <submittedName>
        <fullName evidence="1">Uncharacterized protein</fullName>
    </submittedName>
</protein>
<comment type="caution">
    <text evidence="1">The sequence shown here is derived from an EMBL/GenBank/DDBJ whole genome shotgun (WGS) entry which is preliminary data.</text>
</comment>
<proteinExistence type="predicted"/>
<reference evidence="1 2" key="1">
    <citation type="submission" date="2016-06" db="EMBL/GenBank/DDBJ databases">
        <title>Respiratory ammonification of nitrate coupled to the oxidation of elemental sulfur in deep-sea autotrophic thermophilic bacteria.</title>
        <authorList>
            <person name="Slobodkina G.B."/>
            <person name="Mardanov A.V."/>
            <person name="Ravin N.V."/>
            <person name="Frolova A.A."/>
            <person name="Viryasiv M.B."/>
            <person name="Chernyh N.A."/>
            <person name="Bonch-Osmolovskaya E.A."/>
            <person name="Slobodkin A.I."/>
        </authorList>
    </citation>
    <scope>NUCLEOTIDE SEQUENCE [LARGE SCALE GENOMIC DNA]</scope>
    <source>
        <strain evidence="1 2">S69</strain>
    </source>
</reference>
<accession>A0A1B9F3I0</accession>
<name>A0A1B9F3I0_9BACT</name>
<evidence type="ECO:0000313" key="2">
    <source>
        <dbReference type="Proteomes" id="UP000093080"/>
    </source>
</evidence>